<keyword evidence="9" id="KW-1185">Reference proteome</keyword>
<dbReference type="CDD" id="cd00018">
    <property type="entry name" value="AP2"/>
    <property type="match status" value="1"/>
</dbReference>
<dbReference type="FunFam" id="3.30.730.10:FF:000001">
    <property type="entry name" value="Ethylene-responsive transcription factor 2"/>
    <property type="match status" value="1"/>
</dbReference>
<name>A0A8J5H2L9_ZINOF</name>
<dbReference type="InterPro" id="IPR001471">
    <property type="entry name" value="AP2/ERF_dom"/>
</dbReference>
<dbReference type="PANTHER" id="PTHR31194">
    <property type="entry name" value="SHN SHINE , DNA BINDING / TRANSCRIPTION FACTOR"/>
    <property type="match status" value="1"/>
</dbReference>
<feature type="compositionally biased region" description="Basic and acidic residues" evidence="6">
    <location>
        <begin position="93"/>
        <end position="105"/>
    </location>
</feature>
<proteinExistence type="predicted"/>
<feature type="region of interest" description="Disordered" evidence="6">
    <location>
        <begin position="173"/>
        <end position="207"/>
    </location>
</feature>
<keyword evidence="3" id="KW-0238">DNA-binding</keyword>
<protein>
    <recommendedName>
        <fullName evidence="7">AP2/ERF domain-containing protein</fullName>
    </recommendedName>
</protein>
<sequence>MKKAERVVEAAARSGSSRAKRRKVVEVSGPRVVRIFCVDHDATDSSGDEGGGCRRVRRVVHEVPLEGAAEAEKGRTAARAKRRAELPPAAAAEAKDGVGKEGGEPKYRGVRCRPWGKYSAEIRDPIRRIRLWLGTFNTAEEAARSYDCAAIRLRGPGATTNFPIAAAATKSVSSSLPPRRRKYSDTNIASTSGAYDSGEESPPDVTSPTTVLRGFAPSSAATATVPEQKFKLPATAFPDIPPPLDLGEFLLFKEEEAVFDGLLSFNTPEPLGFFHDHDAPIDFVEEDLDDAFIGSGLEDFTSDDLPGDIADYFAVDPFAAV</sequence>
<organism evidence="8 9">
    <name type="scientific">Zingiber officinale</name>
    <name type="common">Ginger</name>
    <name type="synonym">Amomum zingiber</name>
    <dbReference type="NCBI Taxonomy" id="94328"/>
    <lineage>
        <taxon>Eukaryota</taxon>
        <taxon>Viridiplantae</taxon>
        <taxon>Streptophyta</taxon>
        <taxon>Embryophyta</taxon>
        <taxon>Tracheophyta</taxon>
        <taxon>Spermatophyta</taxon>
        <taxon>Magnoliopsida</taxon>
        <taxon>Liliopsida</taxon>
        <taxon>Zingiberales</taxon>
        <taxon>Zingiberaceae</taxon>
        <taxon>Zingiber</taxon>
    </lineage>
</organism>
<feature type="region of interest" description="Disordered" evidence="6">
    <location>
        <begin position="1"/>
        <end position="23"/>
    </location>
</feature>
<evidence type="ECO:0000313" key="9">
    <source>
        <dbReference type="Proteomes" id="UP000734854"/>
    </source>
</evidence>
<dbReference type="Pfam" id="PF00847">
    <property type="entry name" value="AP2"/>
    <property type="match status" value="1"/>
</dbReference>
<dbReference type="GO" id="GO:0003700">
    <property type="term" value="F:DNA-binding transcription factor activity"/>
    <property type="evidence" value="ECO:0007669"/>
    <property type="project" value="InterPro"/>
</dbReference>
<keyword evidence="4" id="KW-0804">Transcription</keyword>
<reference evidence="8 9" key="1">
    <citation type="submission" date="2020-08" db="EMBL/GenBank/DDBJ databases">
        <title>Plant Genome Project.</title>
        <authorList>
            <person name="Zhang R.-G."/>
        </authorList>
    </citation>
    <scope>NUCLEOTIDE SEQUENCE [LARGE SCALE GENOMIC DNA]</scope>
    <source>
        <tissue evidence="8">Rhizome</tissue>
    </source>
</reference>
<keyword evidence="5" id="KW-0539">Nucleus</keyword>
<evidence type="ECO:0000259" key="7">
    <source>
        <dbReference type="PROSITE" id="PS51032"/>
    </source>
</evidence>
<feature type="domain" description="AP2/ERF" evidence="7">
    <location>
        <begin position="106"/>
        <end position="163"/>
    </location>
</feature>
<evidence type="ECO:0000256" key="4">
    <source>
        <dbReference type="ARBA" id="ARBA00023163"/>
    </source>
</evidence>
<keyword evidence="2" id="KW-0805">Transcription regulation</keyword>
<evidence type="ECO:0000313" key="8">
    <source>
        <dbReference type="EMBL" id="KAG6518649.1"/>
    </source>
</evidence>
<gene>
    <name evidence="8" type="ORF">ZIOFF_022129</name>
</gene>
<dbReference type="EMBL" id="JACMSC010000006">
    <property type="protein sequence ID" value="KAG6518649.1"/>
    <property type="molecule type" value="Genomic_DNA"/>
</dbReference>
<feature type="region of interest" description="Disordered" evidence="6">
    <location>
        <begin position="69"/>
        <end position="105"/>
    </location>
</feature>
<dbReference type="PROSITE" id="PS51032">
    <property type="entry name" value="AP2_ERF"/>
    <property type="match status" value="1"/>
</dbReference>
<dbReference type="GO" id="GO:0003677">
    <property type="term" value="F:DNA binding"/>
    <property type="evidence" value="ECO:0007669"/>
    <property type="project" value="UniProtKB-KW"/>
</dbReference>
<evidence type="ECO:0000256" key="2">
    <source>
        <dbReference type="ARBA" id="ARBA00023015"/>
    </source>
</evidence>
<dbReference type="OrthoDB" id="777519at2759"/>
<evidence type="ECO:0000256" key="3">
    <source>
        <dbReference type="ARBA" id="ARBA00023125"/>
    </source>
</evidence>
<accession>A0A8J5H2L9</accession>
<dbReference type="GO" id="GO:0005634">
    <property type="term" value="C:nucleus"/>
    <property type="evidence" value="ECO:0007669"/>
    <property type="project" value="UniProtKB-SubCell"/>
</dbReference>
<evidence type="ECO:0000256" key="6">
    <source>
        <dbReference type="SAM" id="MobiDB-lite"/>
    </source>
</evidence>
<dbReference type="InterPro" id="IPR050913">
    <property type="entry name" value="AP2/ERF_ERF"/>
</dbReference>
<feature type="compositionally biased region" description="Polar residues" evidence="6">
    <location>
        <begin position="185"/>
        <end position="194"/>
    </location>
</feature>
<dbReference type="PANTHER" id="PTHR31194:SF140">
    <property type="entry name" value="ETHYLENE-RESPONSIVE TRANSCRIPTION FACTOR CRF2"/>
    <property type="match status" value="1"/>
</dbReference>
<comment type="subcellular location">
    <subcellularLocation>
        <location evidence="1">Nucleus</location>
    </subcellularLocation>
</comment>
<comment type="caution">
    <text evidence="8">The sequence shown here is derived from an EMBL/GenBank/DDBJ whole genome shotgun (WGS) entry which is preliminary data.</text>
</comment>
<dbReference type="Proteomes" id="UP000734854">
    <property type="component" value="Unassembled WGS sequence"/>
</dbReference>
<evidence type="ECO:0000256" key="5">
    <source>
        <dbReference type="ARBA" id="ARBA00023242"/>
    </source>
</evidence>
<evidence type="ECO:0000256" key="1">
    <source>
        <dbReference type="ARBA" id="ARBA00004123"/>
    </source>
</evidence>
<dbReference type="AlphaFoldDB" id="A0A8J5H2L9"/>
<dbReference type="SMART" id="SM00380">
    <property type="entry name" value="AP2"/>
    <property type="match status" value="1"/>
</dbReference>